<comment type="caution">
    <text evidence="3">The sequence shown here is derived from an EMBL/GenBank/DDBJ whole genome shotgun (WGS) entry which is preliminary data.</text>
</comment>
<proteinExistence type="inferred from homology"/>
<dbReference type="Proteomes" id="UP001627408">
    <property type="component" value="Unassembled WGS sequence"/>
</dbReference>
<dbReference type="CDD" id="cd00293">
    <property type="entry name" value="USP-like"/>
    <property type="match status" value="1"/>
</dbReference>
<reference evidence="3 4" key="1">
    <citation type="submission" date="2024-08" db="EMBL/GenBank/DDBJ databases">
        <title>Tateyamaria sp. nov., isolated from marine algae.</title>
        <authorList>
            <person name="Choi B.J."/>
            <person name="Kim J.M."/>
            <person name="Lee J.K."/>
            <person name="Choi D.G."/>
            <person name="Bayburt H."/>
            <person name="Baek J.H."/>
            <person name="Han D.M."/>
            <person name="Jeon C.O."/>
        </authorList>
    </citation>
    <scope>NUCLEOTIDE SEQUENCE [LARGE SCALE GENOMIC DNA]</scope>
    <source>
        <strain evidence="3 4">KMU-156</strain>
    </source>
</reference>
<dbReference type="Gene3D" id="3.40.50.12370">
    <property type="match status" value="1"/>
</dbReference>
<keyword evidence="4" id="KW-1185">Reference proteome</keyword>
<comment type="similarity">
    <text evidence="1">Belongs to the universal stress protein A family.</text>
</comment>
<evidence type="ECO:0000313" key="3">
    <source>
        <dbReference type="EMBL" id="MFL4471106.1"/>
    </source>
</evidence>
<evidence type="ECO:0000259" key="2">
    <source>
        <dbReference type="Pfam" id="PF00582"/>
    </source>
</evidence>
<evidence type="ECO:0000256" key="1">
    <source>
        <dbReference type="ARBA" id="ARBA00008791"/>
    </source>
</evidence>
<dbReference type="PRINTS" id="PR01438">
    <property type="entry name" value="UNVRSLSTRESS"/>
</dbReference>
<sequence>MNTDTSDADISAMADMAARDDHRLRCLLLDAAPALPMYAYGVPPYGGMNIPDNWQETVAQTRETQKARVNGVEKLLAQSNASGEVQGTLTAINDAKHHVARCARVSDEAIFADNLRDTPELLREAVSGILFHSPIGFQINANAEAKGRVFVAWDSSEAASGAVHAALPYLREASEVVIGCIDPVMTPDRNGQNPGADLAAWLSHHGCPVTVSQFPSGGRPIADCILERAKEMGADLIVLGAYGHARMIQTVLGGTTRSMFEQTDFPVLMAH</sequence>
<gene>
    <name evidence="3" type="ORF">ACERZ8_14905</name>
</gene>
<accession>A0ABW8UVF8</accession>
<dbReference type="InterPro" id="IPR006016">
    <property type="entry name" value="UspA"/>
</dbReference>
<dbReference type="InterPro" id="IPR006015">
    <property type="entry name" value="Universal_stress_UspA"/>
</dbReference>
<dbReference type="Pfam" id="PF00582">
    <property type="entry name" value="Usp"/>
    <property type="match status" value="1"/>
</dbReference>
<dbReference type="RefSeq" id="WP_407592939.1">
    <property type="nucleotide sequence ID" value="NZ_JBHDIY010000002.1"/>
</dbReference>
<feature type="domain" description="UspA" evidence="2">
    <location>
        <begin position="219"/>
        <end position="270"/>
    </location>
</feature>
<name>A0ABW8UVF8_9RHOB</name>
<organism evidence="3 4">
    <name type="scientific">Tateyamaria armeniaca</name>
    <dbReference type="NCBI Taxonomy" id="2518930"/>
    <lineage>
        <taxon>Bacteria</taxon>
        <taxon>Pseudomonadati</taxon>
        <taxon>Pseudomonadota</taxon>
        <taxon>Alphaproteobacteria</taxon>
        <taxon>Rhodobacterales</taxon>
        <taxon>Roseobacteraceae</taxon>
        <taxon>Tateyamaria</taxon>
    </lineage>
</organism>
<evidence type="ECO:0000313" key="4">
    <source>
        <dbReference type="Proteomes" id="UP001627408"/>
    </source>
</evidence>
<protein>
    <submittedName>
        <fullName evidence="3">Universal stress protein</fullName>
    </submittedName>
</protein>
<dbReference type="EMBL" id="JBHDIY010000002">
    <property type="protein sequence ID" value="MFL4471106.1"/>
    <property type="molecule type" value="Genomic_DNA"/>
</dbReference>
<dbReference type="SUPFAM" id="SSF52402">
    <property type="entry name" value="Adenine nucleotide alpha hydrolases-like"/>
    <property type="match status" value="1"/>
</dbReference>